<reference evidence="2" key="1">
    <citation type="journal article" date="2024" name="Front. Bioeng. Biotechnol.">
        <title>Genome-scale model development and genomic sequencing of the oleaginous clade Lipomyces.</title>
        <authorList>
            <person name="Czajka J.J."/>
            <person name="Han Y."/>
            <person name="Kim J."/>
            <person name="Mondo S.J."/>
            <person name="Hofstad B.A."/>
            <person name="Robles A."/>
            <person name="Haridas S."/>
            <person name="Riley R."/>
            <person name="LaButti K."/>
            <person name="Pangilinan J."/>
            <person name="Andreopoulos W."/>
            <person name="Lipzen A."/>
            <person name="Yan J."/>
            <person name="Wang M."/>
            <person name="Ng V."/>
            <person name="Grigoriev I.V."/>
            <person name="Spatafora J.W."/>
            <person name="Magnuson J.K."/>
            <person name="Baker S.E."/>
            <person name="Pomraning K.R."/>
        </authorList>
    </citation>
    <scope>NUCLEOTIDE SEQUENCE [LARGE SCALE GENOMIC DNA]</scope>
    <source>
        <strain evidence="2">CBS 7786</strain>
    </source>
</reference>
<protein>
    <submittedName>
        <fullName evidence="1">Uncharacterized protein</fullName>
    </submittedName>
</protein>
<organism evidence="1 2">
    <name type="scientific">Lipomyces kononenkoae</name>
    <name type="common">Yeast</name>
    <dbReference type="NCBI Taxonomy" id="34357"/>
    <lineage>
        <taxon>Eukaryota</taxon>
        <taxon>Fungi</taxon>
        <taxon>Dikarya</taxon>
        <taxon>Ascomycota</taxon>
        <taxon>Saccharomycotina</taxon>
        <taxon>Lipomycetes</taxon>
        <taxon>Lipomycetales</taxon>
        <taxon>Lipomycetaceae</taxon>
        <taxon>Lipomyces</taxon>
    </lineage>
</organism>
<dbReference type="Proteomes" id="UP001433508">
    <property type="component" value="Unassembled WGS sequence"/>
</dbReference>
<accession>A0ACC3TCT4</accession>
<evidence type="ECO:0000313" key="1">
    <source>
        <dbReference type="EMBL" id="KAK9241244.1"/>
    </source>
</evidence>
<gene>
    <name evidence="1" type="ORF">V1525DRAFT_392545</name>
</gene>
<sequence>MQSTSSEPFNDITGYTSSNIAQDMSICTFSPSRTRGITALWRHAASGRMRHNVVSLSFNIRCAPGFSQYQKTANREMSVISRPPRRLEVLSLSKPRPNLHGRLPQFGRSMWPQFPNTVQGTARHFLSGREPRKITPFTPLWELLELIPTPIKVFVGLFFSAGIIVFIAFPTIIFYLPIAILVWISFRRRQLVLREKQFQKIWDEMTSASAVETTREQVRKFDVGQLVRMVEKRVNMAIKEDGDLAYEQLGLDPARNRGKLFLGPCEESDREVRINNGYSEVTTILRFGLIRHGSKGTEERVANVTAAITSYLQYQVSKRADLEKTAMKITIDSLGKEWTIHGVTTDSEFSSDTVIDVKPRNVKDEY</sequence>
<evidence type="ECO:0000313" key="2">
    <source>
        <dbReference type="Proteomes" id="UP001433508"/>
    </source>
</evidence>
<name>A0ACC3TCT4_LIPKO</name>
<dbReference type="EMBL" id="MU971335">
    <property type="protein sequence ID" value="KAK9241244.1"/>
    <property type="molecule type" value="Genomic_DNA"/>
</dbReference>
<keyword evidence="2" id="KW-1185">Reference proteome</keyword>
<proteinExistence type="predicted"/>
<comment type="caution">
    <text evidence="1">The sequence shown here is derived from an EMBL/GenBank/DDBJ whole genome shotgun (WGS) entry which is preliminary data.</text>
</comment>